<comment type="function">
    <text evidence="16">Catalyzes the phosphorylation of pantothenate (Pan), the first step in CoA biosynthesis.</text>
</comment>
<evidence type="ECO:0000256" key="5">
    <source>
        <dbReference type="ARBA" id="ARBA00011738"/>
    </source>
</evidence>
<evidence type="ECO:0000256" key="9">
    <source>
        <dbReference type="ARBA" id="ARBA00022741"/>
    </source>
</evidence>
<feature type="binding site" evidence="16">
    <location>
        <position position="116"/>
    </location>
    <ligand>
        <name>ATP</name>
        <dbReference type="ChEBI" id="CHEBI:30616"/>
    </ligand>
</feature>
<name>A0AAP2GQH0_9BACT</name>
<dbReference type="Pfam" id="PF03309">
    <property type="entry name" value="Pan_kinase"/>
    <property type="match status" value="1"/>
</dbReference>
<feature type="active site" description="Proton acceptor" evidence="16">
    <location>
        <position position="92"/>
    </location>
</feature>
<evidence type="ECO:0000256" key="3">
    <source>
        <dbReference type="ARBA" id="ARBA00004496"/>
    </source>
</evidence>
<dbReference type="GO" id="GO:0046872">
    <property type="term" value="F:metal ion binding"/>
    <property type="evidence" value="ECO:0007669"/>
    <property type="project" value="UniProtKB-KW"/>
</dbReference>
<dbReference type="Proteomes" id="UP001319200">
    <property type="component" value="Unassembled WGS sequence"/>
</dbReference>
<comment type="caution">
    <text evidence="17">The sequence shown here is derived from an EMBL/GenBank/DDBJ whole genome shotgun (WGS) entry which is preliminary data.</text>
</comment>
<evidence type="ECO:0000256" key="10">
    <source>
        <dbReference type="ARBA" id="ARBA00022777"/>
    </source>
</evidence>
<keyword evidence="11 16" id="KW-0067">ATP-binding</keyword>
<reference evidence="17 18" key="1">
    <citation type="submission" date="2021-05" db="EMBL/GenBank/DDBJ databases">
        <title>A Polyphasic approach of four new species of the genus Ohtaekwangia: Ohtaekwangia histidinii sp. nov., Ohtaekwangia cretensis sp. nov., Ohtaekwangia indiensis sp. nov., Ohtaekwangia reichenbachii sp. nov. from diverse environment.</title>
        <authorList>
            <person name="Octaviana S."/>
        </authorList>
    </citation>
    <scope>NUCLEOTIDE SEQUENCE [LARGE SCALE GENOMIC DNA]</scope>
    <source>
        <strain evidence="17 18">PWU4</strain>
    </source>
</reference>
<keyword evidence="12 16" id="KW-0630">Potassium</keyword>
<sequence length="239" mass="25849">MNLVIDYGNSAAKVGIFDHQNLMEKHTLTSSEALRQFLENASADNIIISSVKADAAQVISWATRAKKKFILNNTLPVPVTNLYATPATLGVDRLAGACGAQQIFPLQHCLVIDAGTCINYDFLDKEGKYYGGAISPGLKMRFQAVHTFTAKLPLVTPKGQVPLIGDSTESCIQSGVVNGIIAEIEGIIDQYSKKFQGLRVILCGGDALFFENQLKASIFASPELVLIGLNSILNYNVNR</sequence>
<feature type="binding site" evidence="16">
    <location>
        <position position="168"/>
    </location>
    <ligand>
        <name>substrate</name>
    </ligand>
</feature>
<dbReference type="Gene3D" id="3.30.420.40">
    <property type="match status" value="1"/>
</dbReference>
<comment type="similarity">
    <text evidence="14 16">Belongs to the type III pantothenate kinase family.</text>
</comment>
<dbReference type="GO" id="GO:0005737">
    <property type="term" value="C:cytoplasm"/>
    <property type="evidence" value="ECO:0007669"/>
    <property type="project" value="UniProtKB-SubCell"/>
</dbReference>
<comment type="cofactor">
    <cofactor evidence="16">
        <name>NH4(+)</name>
        <dbReference type="ChEBI" id="CHEBI:28938"/>
    </cofactor>
    <cofactor evidence="16">
        <name>K(+)</name>
        <dbReference type="ChEBI" id="CHEBI:29103"/>
    </cofactor>
    <text evidence="16">A monovalent cation. Ammonium or potassium.</text>
</comment>
<keyword evidence="13 16" id="KW-0173">Coenzyme A biosynthesis</keyword>
<dbReference type="PANTHER" id="PTHR34265">
    <property type="entry name" value="TYPE III PANTOTHENATE KINASE"/>
    <property type="match status" value="1"/>
</dbReference>
<dbReference type="InterPro" id="IPR043129">
    <property type="entry name" value="ATPase_NBD"/>
</dbReference>
<evidence type="ECO:0000256" key="2">
    <source>
        <dbReference type="ARBA" id="ARBA00001958"/>
    </source>
</evidence>
<dbReference type="AlphaFoldDB" id="A0AAP2GQH0"/>
<comment type="subunit">
    <text evidence="5 16">Homodimer.</text>
</comment>
<feature type="binding site" evidence="16">
    <location>
        <begin position="6"/>
        <end position="13"/>
    </location>
    <ligand>
        <name>ATP</name>
        <dbReference type="ChEBI" id="CHEBI:30616"/>
    </ligand>
</feature>
<organism evidence="17 18">
    <name type="scientific">Chryseosolibacter histidini</name>
    <dbReference type="NCBI Taxonomy" id="2782349"/>
    <lineage>
        <taxon>Bacteria</taxon>
        <taxon>Pseudomonadati</taxon>
        <taxon>Bacteroidota</taxon>
        <taxon>Cytophagia</taxon>
        <taxon>Cytophagales</taxon>
        <taxon>Chryseotaleaceae</taxon>
        <taxon>Chryseosolibacter</taxon>
    </lineage>
</organism>
<protein>
    <recommendedName>
        <fullName evidence="15 16">Type III pantothenate kinase</fullName>
        <ecNumber evidence="6 16">2.7.1.33</ecNumber>
    </recommendedName>
    <alternativeName>
        <fullName evidence="16">PanK-III</fullName>
    </alternativeName>
    <alternativeName>
        <fullName evidence="16">Pantothenic acid kinase</fullName>
    </alternativeName>
</protein>
<evidence type="ECO:0000256" key="8">
    <source>
        <dbReference type="ARBA" id="ARBA00022679"/>
    </source>
</evidence>
<evidence type="ECO:0000256" key="1">
    <source>
        <dbReference type="ARBA" id="ARBA00001206"/>
    </source>
</evidence>
<evidence type="ECO:0000256" key="14">
    <source>
        <dbReference type="ARBA" id="ARBA00038036"/>
    </source>
</evidence>
<dbReference type="PANTHER" id="PTHR34265:SF1">
    <property type="entry name" value="TYPE III PANTOTHENATE KINASE"/>
    <property type="match status" value="1"/>
</dbReference>
<dbReference type="CDD" id="cd24015">
    <property type="entry name" value="ASKHA_NBD_PanK-III"/>
    <property type="match status" value="1"/>
</dbReference>
<evidence type="ECO:0000256" key="16">
    <source>
        <dbReference type="HAMAP-Rule" id="MF_01274"/>
    </source>
</evidence>
<dbReference type="NCBIfam" id="TIGR00671">
    <property type="entry name" value="baf"/>
    <property type="match status" value="1"/>
</dbReference>
<keyword evidence="7 16" id="KW-0963">Cytoplasm</keyword>
<feature type="binding site" evidence="16">
    <location>
        <begin position="90"/>
        <end position="93"/>
    </location>
    <ligand>
        <name>substrate</name>
    </ligand>
</feature>
<accession>A0AAP2GQH0</accession>
<keyword evidence="9 16" id="KW-0547">Nucleotide-binding</keyword>
<evidence type="ECO:0000256" key="7">
    <source>
        <dbReference type="ARBA" id="ARBA00022490"/>
    </source>
</evidence>
<evidence type="ECO:0000256" key="13">
    <source>
        <dbReference type="ARBA" id="ARBA00022993"/>
    </source>
</evidence>
<gene>
    <name evidence="16" type="primary">coaX</name>
    <name evidence="17" type="ORF">KK083_18650</name>
</gene>
<dbReference type="EC" id="2.7.1.33" evidence="6 16"/>
<feature type="binding site" evidence="16">
    <location>
        <position position="83"/>
    </location>
    <ligand>
        <name>substrate</name>
    </ligand>
</feature>
<evidence type="ECO:0000256" key="11">
    <source>
        <dbReference type="ARBA" id="ARBA00022840"/>
    </source>
</evidence>
<evidence type="ECO:0000256" key="15">
    <source>
        <dbReference type="ARBA" id="ARBA00040883"/>
    </source>
</evidence>
<keyword evidence="16" id="KW-0479">Metal-binding</keyword>
<evidence type="ECO:0000313" key="17">
    <source>
        <dbReference type="EMBL" id="MBT1698920.1"/>
    </source>
</evidence>
<dbReference type="InterPro" id="IPR004619">
    <property type="entry name" value="Type_III_PanK"/>
</dbReference>
<keyword evidence="8 16" id="KW-0808">Transferase</keyword>
<dbReference type="GO" id="GO:0004594">
    <property type="term" value="F:pantothenate kinase activity"/>
    <property type="evidence" value="ECO:0007669"/>
    <property type="project" value="UniProtKB-UniRule"/>
</dbReference>
<keyword evidence="18" id="KW-1185">Reference proteome</keyword>
<dbReference type="GO" id="GO:0005524">
    <property type="term" value="F:ATP binding"/>
    <property type="evidence" value="ECO:0007669"/>
    <property type="project" value="UniProtKB-UniRule"/>
</dbReference>
<evidence type="ECO:0000313" key="18">
    <source>
        <dbReference type="Proteomes" id="UP001319200"/>
    </source>
</evidence>
<evidence type="ECO:0000256" key="4">
    <source>
        <dbReference type="ARBA" id="ARBA00005225"/>
    </source>
</evidence>
<comment type="catalytic activity">
    <reaction evidence="1 16">
        <text>(R)-pantothenate + ATP = (R)-4'-phosphopantothenate + ADP + H(+)</text>
        <dbReference type="Rhea" id="RHEA:16373"/>
        <dbReference type="ChEBI" id="CHEBI:10986"/>
        <dbReference type="ChEBI" id="CHEBI:15378"/>
        <dbReference type="ChEBI" id="CHEBI:29032"/>
        <dbReference type="ChEBI" id="CHEBI:30616"/>
        <dbReference type="ChEBI" id="CHEBI:456216"/>
        <dbReference type="EC" id="2.7.1.33"/>
    </reaction>
</comment>
<comment type="subcellular location">
    <subcellularLocation>
        <location evidence="3 16">Cytoplasm</location>
    </subcellularLocation>
</comment>
<comment type="pathway">
    <text evidence="4 16">Cofactor biosynthesis; coenzyme A biosynthesis; CoA from (R)-pantothenate: step 1/5.</text>
</comment>
<feature type="binding site" evidence="16">
    <location>
        <position position="113"/>
    </location>
    <ligand>
        <name>K(+)</name>
        <dbReference type="ChEBI" id="CHEBI:29103"/>
    </ligand>
</feature>
<evidence type="ECO:0000256" key="6">
    <source>
        <dbReference type="ARBA" id="ARBA00012102"/>
    </source>
</evidence>
<evidence type="ECO:0000256" key="12">
    <source>
        <dbReference type="ARBA" id="ARBA00022958"/>
    </source>
</evidence>
<comment type="cofactor">
    <cofactor evidence="2">
        <name>K(+)</name>
        <dbReference type="ChEBI" id="CHEBI:29103"/>
    </cofactor>
</comment>
<proteinExistence type="inferred from homology"/>
<dbReference type="RefSeq" id="WP_254165999.1">
    <property type="nucleotide sequence ID" value="NZ_JAHESF010000019.1"/>
</dbReference>
<dbReference type="SUPFAM" id="SSF53067">
    <property type="entry name" value="Actin-like ATPase domain"/>
    <property type="match status" value="2"/>
</dbReference>
<dbReference type="GO" id="GO:0015937">
    <property type="term" value="P:coenzyme A biosynthetic process"/>
    <property type="evidence" value="ECO:0007669"/>
    <property type="project" value="UniProtKB-UniRule"/>
</dbReference>
<dbReference type="EMBL" id="JAHESF010000019">
    <property type="protein sequence ID" value="MBT1698920.1"/>
    <property type="molecule type" value="Genomic_DNA"/>
</dbReference>
<dbReference type="HAMAP" id="MF_01274">
    <property type="entry name" value="Pantothen_kinase_3"/>
    <property type="match status" value="1"/>
</dbReference>
<keyword evidence="10 16" id="KW-0418">Kinase</keyword>